<evidence type="ECO:0000256" key="4">
    <source>
        <dbReference type="ARBA" id="ARBA00022898"/>
    </source>
</evidence>
<dbReference type="NCBIfam" id="NF002325">
    <property type="entry name" value="PRK01278.1"/>
    <property type="match status" value="1"/>
</dbReference>
<reference evidence="5" key="1">
    <citation type="submission" date="2018-05" db="EMBL/GenBank/DDBJ databases">
        <authorList>
            <person name="Lanie J.A."/>
            <person name="Ng W.-L."/>
            <person name="Kazmierczak K.M."/>
            <person name="Andrzejewski T.M."/>
            <person name="Davidsen T.M."/>
            <person name="Wayne K.J."/>
            <person name="Tettelin H."/>
            <person name="Glass J.I."/>
            <person name="Rusch D."/>
            <person name="Podicherti R."/>
            <person name="Tsui H.-C.T."/>
            <person name="Winkler M.E."/>
        </authorList>
    </citation>
    <scope>NUCLEOTIDE SEQUENCE</scope>
</reference>
<dbReference type="CDD" id="cd00610">
    <property type="entry name" value="OAT_like"/>
    <property type="match status" value="1"/>
</dbReference>
<dbReference type="InterPro" id="IPR015424">
    <property type="entry name" value="PyrdxlP-dep_Trfase"/>
</dbReference>
<dbReference type="GO" id="GO:0030170">
    <property type="term" value="F:pyridoxal phosphate binding"/>
    <property type="evidence" value="ECO:0007669"/>
    <property type="project" value="InterPro"/>
</dbReference>
<dbReference type="GO" id="GO:0042802">
    <property type="term" value="F:identical protein binding"/>
    <property type="evidence" value="ECO:0007669"/>
    <property type="project" value="TreeGrafter"/>
</dbReference>
<dbReference type="Pfam" id="PF00202">
    <property type="entry name" value="Aminotran_3"/>
    <property type="match status" value="1"/>
</dbReference>
<sequence length="398" mass="43485">MTTSEQWKELESKYYMFLVRRQPMVLERGEGARVWDVDGKEYLDFTSGWAVNNAGHCNEAVADAIAEQARTLVQTSNQFYTIPQLRLAEILVENSCLDKIFICNSGAEANEGAIKLAKKYGKKNKDGAYEIITALNSFHGRTMMNVSATGQPHYQELFEPIPTGFTHVPYNDLAAIKNATNDNTVAVMIEPVQGEGGVNIPSVEYLRGVREWCDDNNMLLIFDEVQTGLGRLGTLFGYESFGVEPDIMSLAKGLGGGVPIGAFLAKDSACAFDPGDHGSTFGGNPLTCAAAHASTKYLIDNNVAENSAKMGEYLGEGLKRLQADFEFITDVRGMGLIWAVEFDSELTPEVIPACNEAGILMNPMRPNAIRLMPVLTITKEEIDEALARLSEGLKNATS</sequence>
<dbReference type="FunFam" id="3.40.640.10:FF:000004">
    <property type="entry name" value="Acetylornithine aminotransferase"/>
    <property type="match status" value="1"/>
</dbReference>
<dbReference type="GO" id="GO:0006526">
    <property type="term" value="P:L-arginine biosynthetic process"/>
    <property type="evidence" value="ECO:0007669"/>
    <property type="project" value="UniProtKB-ARBA"/>
</dbReference>
<dbReference type="Gene3D" id="3.40.640.10">
    <property type="entry name" value="Type I PLP-dependent aspartate aminotransferase-like (Major domain)"/>
    <property type="match status" value="1"/>
</dbReference>
<dbReference type="NCBIfam" id="TIGR00707">
    <property type="entry name" value="argD"/>
    <property type="match status" value="1"/>
</dbReference>
<accession>A0A381Y1Q1</accession>
<dbReference type="PANTHER" id="PTHR11986:SF113">
    <property type="entry name" value="SUCCINYLORNITHINE TRANSAMINASE"/>
    <property type="match status" value="1"/>
</dbReference>
<keyword evidence="3" id="KW-0808">Transferase</keyword>
<evidence type="ECO:0000256" key="2">
    <source>
        <dbReference type="ARBA" id="ARBA00022576"/>
    </source>
</evidence>
<dbReference type="PROSITE" id="PS00600">
    <property type="entry name" value="AA_TRANSFER_CLASS_3"/>
    <property type="match status" value="1"/>
</dbReference>
<dbReference type="InterPro" id="IPR005814">
    <property type="entry name" value="Aminotrans_3"/>
</dbReference>
<protein>
    <recommendedName>
        <fullName evidence="6">Acetylornithine transaminase</fullName>
    </recommendedName>
</protein>
<keyword evidence="2" id="KW-0032">Aminotransferase</keyword>
<evidence type="ECO:0008006" key="6">
    <source>
        <dbReference type="Google" id="ProtNLM"/>
    </source>
</evidence>
<evidence type="ECO:0000256" key="1">
    <source>
        <dbReference type="ARBA" id="ARBA00001933"/>
    </source>
</evidence>
<dbReference type="SUPFAM" id="SSF53383">
    <property type="entry name" value="PLP-dependent transferases"/>
    <property type="match status" value="1"/>
</dbReference>
<dbReference type="PANTHER" id="PTHR11986">
    <property type="entry name" value="AMINOTRANSFERASE CLASS III"/>
    <property type="match status" value="1"/>
</dbReference>
<comment type="cofactor">
    <cofactor evidence="1">
        <name>pyridoxal 5'-phosphate</name>
        <dbReference type="ChEBI" id="CHEBI:597326"/>
    </cofactor>
</comment>
<evidence type="ECO:0000256" key="3">
    <source>
        <dbReference type="ARBA" id="ARBA00022679"/>
    </source>
</evidence>
<dbReference type="InterPro" id="IPR004636">
    <property type="entry name" value="AcOrn/SuccOrn_fam"/>
</dbReference>
<name>A0A381Y1Q1_9ZZZZ</name>
<gene>
    <name evidence="5" type="ORF">METZ01_LOCUS123782</name>
</gene>
<dbReference type="EMBL" id="UINC01017188">
    <property type="protein sequence ID" value="SVA70928.1"/>
    <property type="molecule type" value="Genomic_DNA"/>
</dbReference>
<dbReference type="Gene3D" id="3.90.1150.10">
    <property type="entry name" value="Aspartate Aminotransferase, domain 1"/>
    <property type="match status" value="1"/>
</dbReference>
<dbReference type="InterPro" id="IPR049704">
    <property type="entry name" value="Aminotrans_3_PPA_site"/>
</dbReference>
<dbReference type="InterPro" id="IPR015421">
    <property type="entry name" value="PyrdxlP-dep_Trfase_major"/>
</dbReference>
<organism evidence="5">
    <name type="scientific">marine metagenome</name>
    <dbReference type="NCBI Taxonomy" id="408172"/>
    <lineage>
        <taxon>unclassified sequences</taxon>
        <taxon>metagenomes</taxon>
        <taxon>ecological metagenomes</taxon>
    </lineage>
</organism>
<dbReference type="InterPro" id="IPR050103">
    <property type="entry name" value="Class-III_PLP-dep_AT"/>
</dbReference>
<dbReference type="GO" id="GO:0008483">
    <property type="term" value="F:transaminase activity"/>
    <property type="evidence" value="ECO:0007669"/>
    <property type="project" value="UniProtKB-KW"/>
</dbReference>
<evidence type="ECO:0000313" key="5">
    <source>
        <dbReference type="EMBL" id="SVA70928.1"/>
    </source>
</evidence>
<dbReference type="PIRSF" id="PIRSF000521">
    <property type="entry name" value="Transaminase_4ab_Lys_Orn"/>
    <property type="match status" value="1"/>
</dbReference>
<dbReference type="InterPro" id="IPR015422">
    <property type="entry name" value="PyrdxlP-dep_Trfase_small"/>
</dbReference>
<keyword evidence="4" id="KW-0663">Pyridoxal phosphate</keyword>
<dbReference type="AlphaFoldDB" id="A0A381Y1Q1"/>
<dbReference type="HAMAP" id="MF_01107">
    <property type="entry name" value="ArgD_aminotrans_3"/>
    <property type="match status" value="1"/>
</dbReference>
<proteinExistence type="inferred from homology"/>